<evidence type="ECO:0000313" key="1">
    <source>
        <dbReference type="EMBL" id="GAA2955748.1"/>
    </source>
</evidence>
<organism evidence="1 2">
    <name type="scientific">Streptomyces enissocaesilis</name>
    <dbReference type="NCBI Taxonomy" id="332589"/>
    <lineage>
        <taxon>Bacteria</taxon>
        <taxon>Bacillati</taxon>
        <taxon>Actinomycetota</taxon>
        <taxon>Actinomycetes</taxon>
        <taxon>Kitasatosporales</taxon>
        <taxon>Streptomycetaceae</taxon>
        <taxon>Streptomyces</taxon>
        <taxon>Streptomyces rochei group</taxon>
    </lineage>
</organism>
<accession>A0ABN3XGQ4</accession>
<proteinExistence type="predicted"/>
<comment type="caution">
    <text evidence="1">The sequence shown here is derived from an EMBL/GenBank/DDBJ whole genome shotgun (WGS) entry which is preliminary data.</text>
</comment>
<keyword evidence="2" id="KW-1185">Reference proteome</keyword>
<protein>
    <recommendedName>
        <fullName evidence="3">Metalloprotease</fullName>
    </recommendedName>
</protein>
<evidence type="ECO:0008006" key="3">
    <source>
        <dbReference type="Google" id="ProtNLM"/>
    </source>
</evidence>
<dbReference type="Pfam" id="PF20242">
    <property type="entry name" value="Emfourin"/>
    <property type="match status" value="1"/>
</dbReference>
<dbReference type="Proteomes" id="UP001500403">
    <property type="component" value="Unassembled WGS sequence"/>
</dbReference>
<reference evidence="1 2" key="1">
    <citation type="journal article" date="2019" name="Int. J. Syst. Evol. Microbiol.">
        <title>The Global Catalogue of Microorganisms (GCM) 10K type strain sequencing project: providing services to taxonomists for standard genome sequencing and annotation.</title>
        <authorList>
            <consortium name="The Broad Institute Genomics Platform"/>
            <consortium name="The Broad Institute Genome Sequencing Center for Infectious Disease"/>
            <person name="Wu L."/>
            <person name="Ma J."/>
        </authorList>
    </citation>
    <scope>NUCLEOTIDE SEQUENCE [LARGE SCALE GENOMIC DNA]</scope>
    <source>
        <strain evidence="1 2">JCM 9088</strain>
    </source>
</reference>
<dbReference type="InterPro" id="IPR049457">
    <property type="entry name" value="Emfourin"/>
</dbReference>
<dbReference type="RefSeq" id="WP_344497450.1">
    <property type="nucleotide sequence ID" value="NZ_BAAAUD010000047.1"/>
</dbReference>
<evidence type="ECO:0000313" key="2">
    <source>
        <dbReference type="Proteomes" id="UP001500403"/>
    </source>
</evidence>
<name>A0ABN3XGQ4_9ACTN</name>
<dbReference type="EMBL" id="BAAAUD010000047">
    <property type="protein sequence ID" value="GAA2955748.1"/>
    <property type="molecule type" value="Genomic_DNA"/>
</dbReference>
<sequence>MRIGVRRTGGFAGIERYAEVDTSGRADAGEWQTLAEEAVAEGRGTPPGGVPDGFSYRITVDGRTVYCADPRLTEAQSRLISQVLKEGA</sequence>
<gene>
    <name evidence="1" type="ORF">GCM10010446_46020</name>
</gene>